<dbReference type="SUPFAM" id="SSF46785">
    <property type="entry name" value="Winged helix' DNA-binding domain"/>
    <property type="match status" value="1"/>
</dbReference>
<dbReference type="InterPro" id="IPR036388">
    <property type="entry name" value="WH-like_DNA-bd_sf"/>
</dbReference>
<organism evidence="3 4">
    <name type="scientific">Cryobacterium glaciale</name>
    <dbReference type="NCBI Taxonomy" id="1259145"/>
    <lineage>
        <taxon>Bacteria</taxon>
        <taxon>Bacillati</taxon>
        <taxon>Actinomycetota</taxon>
        <taxon>Actinomycetes</taxon>
        <taxon>Micrococcales</taxon>
        <taxon>Microbacteriaceae</taxon>
        <taxon>Cryobacterium</taxon>
    </lineage>
</organism>
<dbReference type="GO" id="GO:0006355">
    <property type="term" value="P:regulation of DNA-templated transcription"/>
    <property type="evidence" value="ECO:0007669"/>
    <property type="project" value="InterPro"/>
</dbReference>
<dbReference type="Proteomes" id="UP000298173">
    <property type="component" value="Unassembled WGS sequence"/>
</dbReference>
<dbReference type="Pfam" id="PF09339">
    <property type="entry name" value="HTH_IclR"/>
    <property type="match status" value="1"/>
</dbReference>
<evidence type="ECO:0000259" key="2">
    <source>
        <dbReference type="Pfam" id="PF09339"/>
    </source>
</evidence>
<gene>
    <name evidence="3" type="ORF">E3O06_06770</name>
</gene>
<keyword evidence="4" id="KW-1185">Reference proteome</keyword>
<name>A0A4R8V0C0_9MICO</name>
<proteinExistence type="predicted"/>
<accession>A0A4R8V0C0</accession>
<feature type="region of interest" description="Disordered" evidence="1">
    <location>
        <begin position="1"/>
        <end position="20"/>
    </location>
</feature>
<dbReference type="InterPro" id="IPR005471">
    <property type="entry name" value="Tscrpt_reg_IclR_N"/>
</dbReference>
<feature type="compositionally biased region" description="Polar residues" evidence="1">
    <location>
        <begin position="1"/>
        <end position="11"/>
    </location>
</feature>
<dbReference type="Gene3D" id="1.10.10.10">
    <property type="entry name" value="Winged helix-like DNA-binding domain superfamily/Winged helix DNA-binding domain"/>
    <property type="match status" value="1"/>
</dbReference>
<dbReference type="EMBL" id="SOEY01000009">
    <property type="protein sequence ID" value="TFB75031.1"/>
    <property type="molecule type" value="Genomic_DNA"/>
</dbReference>
<dbReference type="AlphaFoldDB" id="A0A4R8V0C0"/>
<evidence type="ECO:0000256" key="1">
    <source>
        <dbReference type="SAM" id="MobiDB-lite"/>
    </source>
</evidence>
<protein>
    <recommendedName>
        <fullName evidence="2">HTH iclR-type domain-containing protein</fullName>
    </recommendedName>
</protein>
<dbReference type="GO" id="GO:0003677">
    <property type="term" value="F:DNA binding"/>
    <property type="evidence" value="ECO:0007669"/>
    <property type="project" value="InterPro"/>
</dbReference>
<dbReference type="RefSeq" id="WP_134502226.1">
    <property type="nucleotide sequence ID" value="NZ_SOEY01000009.1"/>
</dbReference>
<reference evidence="3 4" key="1">
    <citation type="submission" date="2019-03" db="EMBL/GenBank/DDBJ databases">
        <title>Genomics of glacier-inhabiting Cryobacterium strains.</title>
        <authorList>
            <person name="Liu Q."/>
            <person name="Xin Y.-H."/>
        </authorList>
    </citation>
    <scope>NUCLEOTIDE SEQUENCE [LARGE SCALE GENOMIC DNA]</scope>
    <source>
        <strain evidence="3 4">HLT2-23</strain>
    </source>
</reference>
<evidence type="ECO:0000313" key="3">
    <source>
        <dbReference type="EMBL" id="TFB75031.1"/>
    </source>
</evidence>
<dbReference type="OrthoDB" id="4068713at2"/>
<feature type="domain" description="HTH iclR-type" evidence="2">
    <location>
        <begin position="25"/>
        <end position="76"/>
    </location>
</feature>
<sequence length="113" mass="12284">MSGKQTKSTTPEGHAGSAGDDRSVAAKLFAILDAFTAPSVVTALTLTAISHRAGVPLSTTHRLVAEWVKWGGLTRQDDGRYEPSLISCRFLSGERIRLCPRNTQQRFANERSV</sequence>
<comment type="caution">
    <text evidence="3">The sequence shown here is derived from an EMBL/GenBank/DDBJ whole genome shotgun (WGS) entry which is preliminary data.</text>
</comment>
<dbReference type="InterPro" id="IPR036390">
    <property type="entry name" value="WH_DNA-bd_sf"/>
</dbReference>
<evidence type="ECO:0000313" key="4">
    <source>
        <dbReference type="Proteomes" id="UP000298173"/>
    </source>
</evidence>